<evidence type="ECO:0000313" key="4">
    <source>
        <dbReference type="EMBL" id="ACR54136.1"/>
    </source>
</evidence>
<evidence type="ECO:0000259" key="3">
    <source>
        <dbReference type="Pfam" id="PF03723"/>
    </source>
</evidence>
<evidence type="ECO:0000256" key="1">
    <source>
        <dbReference type="ARBA" id="ARBA00022723"/>
    </source>
</evidence>
<feature type="non-terminal residue" evidence="4">
    <location>
        <position position="1"/>
    </location>
</feature>
<dbReference type="Gene3D" id="2.60.40.1520">
    <property type="entry name" value="Hemocyanin, C-terminal domain"/>
    <property type="match status" value="1"/>
</dbReference>
<accession>D7F2N6</accession>
<keyword evidence="1" id="KW-0479">Metal-binding</keyword>
<protein>
    <submittedName>
        <fullName evidence="4">Hemocyanin</fullName>
    </submittedName>
</protein>
<dbReference type="InterPro" id="IPR014756">
    <property type="entry name" value="Ig_E-set"/>
</dbReference>
<dbReference type="GO" id="GO:0046872">
    <property type="term" value="F:metal ion binding"/>
    <property type="evidence" value="ECO:0007669"/>
    <property type="project" value="UniProtKB-KW"/>
</dbReference>
<proteinExistence type="evidence at transcript level"/>
<dbReference type="InterPro" id="IPR013788">
    <property type="entry name" value="Hemocyanin/hexamerin"/>
</dbReference>
<name>D7F2N6_PALVA</name>
<reference evidence="4" key="1">
    <citation type="submission" date="2009-01" db="EMBL/GenBank/DDBJ databases">
        <title>Thermal stress in shrimps.</title>
        <authorList>
            <person name="Cottin D."/>
            <person name="Leger N."/>
            <person name="Shillito B."/>
            <person name="Ravaux J."/>
        </authorList>
    </citation>
    <scope>NUCLEOTIDE SEQUENCE</scope>
    <source>
        <tissue evidence="4">Abdominal muscle</tissue>
    </source>
</reference>
<keyword evidence="2" id="KW-0186">Copper</keyword>
<evidence type="ECO:0000256" key="2">
    <source>
        <dbReference type="ARBA" id="ARBA00023008"/>
    </source>
</evidence>
<dbReference type="InterPro" id="IPR005203">
    <property type="entry name" value="Hemocyanin_C"/>
</dbReference>
<dbReference type="PANTHER" id="PTHR11511">
    <property type="entry name" value="LARVAL STORAGE PROTEIN/PHENOLOXIDASE"/>
    <property type="match status" value="1"/>
</dbReference>
<dbReference type="InterPro" id="IPR037020">
    <property type="entry name" value="Hemocyanin_C_sf"/>
</dbReference>
<dbReference type="AlphaFoldDB" id="D7F2N6"/>
<sequence length="120" mass="13595">SLQSLMDAADSGSFEMPEHERACGIPNRMLLPKGKRDGMEFALMLAVTDGDYDLTHTHGDSGDWEHGGTHALCGSHGHLYPDKRPMGFPFDRRIPDRRVFDETTNIKLTHVKVYHDEHQH</sequence>
<organism evidence="4">
    <name type="scientific">Palaemon varians</name>
    <name type="common">Atlantic ditch shrimp</name>
    <name type="synonym">Palaemonetes varians</name>
    <dbReference type="NCBI Taxonomy" id="647170"/>
    <lineage>
        <taxon>Eukaryota</taxon>
        <taxon>Metazoa</taxon>
        <taxon>Ecdysozoa</taxon>
        <taxon>Arthropoda</taxon>
        <taxon>Crustacea</taxon>
        <taxon>Multicrustacea</taxon>
        <taxon>Malacostraca</taxon>
        <taxon>Eumalacostraca</taxon>
        <taxon>Eucarida</taxon>
        <taxon>Decapoda</taxon>
        <taxon>Pleocyemata</taxon>
        <taxon>Caridea</taxon>
        <taxon>Palaemonoidea</taxon>
        <taxon>Palaemonidae</taxon>
        <taxon>Palaemon</taxon>
    </lineage>
</organism>
<dbReference type="Pfam" id="PF03723">
    <property type="entry name" value="Hemocyanin_C"/>
    <property type="match status" value="1"/>
</dbReference>
<feature type="domain" description="Hemocyanin C-terminal" evidence="3">
    <location>
        <begin position="4"/>
        <end position="115"/>
    </location>
</feature>
<dbReference type="EMBL" id="FJ654543">
    <property type="protein sequence ID" value="ACR54136.1"/>
    <property type="molecule type" value="mRNA"/>
</dbReference>
<dbReference type="SUPFAM" id="SSF81296">
    <property type="entry name" value="E set domains"/>
    <property type="match status" value="1"/>
</dbReference>
<dbReference type="PANTHER" id="PTHR11511:SF4">
    <property type="entry name" value="PHENOLOXIDASE 2-RELATED"/>
    <property type="match status" value="1"/>
</dbReference>